<evidence type="ECO:0000313" key="2">
    <source>
        <dbReference type="Proteomes" id="UP001055072"/>
    </source>
</evidence>
<accession>A0ACB8UCK7</accession>
<dbReference type="Proteomes" id="UP001055072">
    <property type="component" value="Unassembled WGS sequence"/>
</dbReference>
<proteinExistence type="predicted"/>
<comment type="caution">
    <text evidence="1">The sequence shown here is derived from an EMBL/GenBank/DDBJ whole genome shotgun (WGS) entry which is preliminary data.</text>
</comment>
<protein>
    <submittedName>
        <fullName evidence="1">Uncharacterized protein</fullName>
    </submittedName>
</protein>
<dbReference type="EMBL" id="MU274904">
    <property type="protein sequence ID" value="KAI0091901.1"/>
    <property type="molecule type" value="Genomic_DNA"/>
</dbReference>
<evidence type="ECO:0000313" key="1">
    <source>
        <dbReference type="EMBL" id="KAI0091901.1"/>
    </source>
</evidence>
<reference evidence="1" key="1">
    <citation type="journal article" date="2021" name="Environ. Microbiol.">
        <title>Gene family expansions and transcriptome signatures uncover fungal adaptations to wood decay.</title>
        <authorList>
            <person name="Hage H."/>
            <person name="Miyauchi S."/>
            <person name="Viragh M."/>
            <person name="Drula E."/>
            <person name="Min B."/>
            <person name="Chaduli D."/>
            <person name="Navarro D."/>
            <person name="Favel A."/>
            <person name="Norest M."/>
            <person name="Lesage-Meessen L."/>
            <person name="Balint B."/>
            <person name="Merenyi Z."/>
            <person name="de Eugenio L."/>
            <person name="Morin E."/>
            <person name="Martinez A.T."/>
            <person name="Baldrian P."/>
            <person name="Stursova M."/>
            <person name="Martinez M.J."/>
            <person name="Novotny C."/>
            <person name="Magnuson J.K."/>
            <person name="Spatafora J.W."/>
            <person name="Maurice S."/>
            <person name="Pangilinan J."/>
            <person name="Andreopoulos W."/>
            <person name="LaButti K."/>
            <person name="Hundley H."/>
            <person name="Na H."/>
            <person name="Kuo A."/>
            <person name="Barry K."/>
            <person name="Lipzen A."/>
            <person name="Henrissat B."/>
            <person name="Riley R."/>
            <person name="Ahrendt S."/>
            <person name="Nagy L.G."/>
            <person name="Grigoriev I.V."/>
            <person name="Martin F."/>
            <person name="Rosso M.N."/>
        </authorList>
    </citation>
    <scope>NUCLEOTIDE SEQUENCE</scope>
    <source>
        <strain evidence="1">CBS 384.51</strain>
    </source>
</reference>
<name>A0ACB8UCK7_9APHY</name>
<gene>
    <name evidence="1" type="ORF">BDY19DRAFT_566952</name>
</gene>
<sequence length="245" mass="27386">MRYAVLQMRIGVIIDTRHIQPDRAAKRPSRKESHHEDRSRRTDKDGHERTRESDRRRKDRDQSEVDNRPLTIDTKVSEKPIPQGPASASRALPPSTPSAPRAMSSTDATRSSKSDKEWRGREQSQRTSPSGPPASSNQPTESLQSGSLRSRISEKEPSRTTPQAPSSHRKDGALSDGHGDISRKRASSGMFFWSNLQFLDLLFAQSVIMVTQVRPMVIREPHLPNGPKSTVIDGLAKLEGLLTLR</sequence>
<keyword evidence="2" id="KW-1185">Reference proteome</keyword>
<organism evidence="1 2">
    <name type="scientific">Irpex rosettiformis</name>
    <dbReference type="NCBI Taxonomy" id="378272"/>
    <lineage>
        <taxon>Eukaryota</taxon>
        <taxon>Fungi</taxon>
        <taxon>Dikarya</taxon>
        <taxon>Basidiomycota</taxon>
        <taxon>Agaricomycotina</taxon>
        <taxon>Agaricomycetes</taxon>
        <taxon>Polyporales</taxon>
        <taxon>Irpicaceae</taxon>
        <taxon>Irpex</taxon>
    </lineage>
</organism>